<dbReference type="SMART" id="SM00471">
    <property type="entry name" value="HDc"/>
    <property type="match status" value="1"/>
</dbReference>
<keyword evidence="2" id="KW-0479">Metal-binding</keyword>
<dbReference type="InterPro" id="IPR003607">
    <property type="entry name" value="HD/PDEase_dom"/>
</dbReference>
<dbReference type="GO" id="GO:0000166">
    <property type="term" value="F:nucleotide binding"/>
    <property type="evidence" value="ECO:0007669"/>
    <property type="project" value="UniProtKB-KW"/>
</dbReference>
<organism evidence="8 9">
    <name type="scientific">Megasphaera micronuciformis F0359</name>
    <dbReference type="NCBI Taxonomy" id="706434"/>
    <lineage>
        <taxon>Bacteria</taxon>
        <taxon>Bacillati</taxon>
        <taxon>Bacillota</taxon>
        <taxon>Negativicutes</taxon>
        <taxon>Veillonellales</taxon>
        <taxon>Veillonellaceae</taxon>
        <taxon>Megasphaera</taxon>
    </lineage>
</organism>
<dbReference type="Pfam" id="PF01966">
    <property type="entry name" value="HD"/>
    <property type="match status" value="1"/>
</dbReference>
<name>E2ZCE6_9FIRM</name>
<keyword evidence="9" id="KW-1185">Reference proteome</keyword>
<evidence type="ECO:0000256" key="1">
    <source>
        <dbReference type="ARBA" id="ARBA00012506"/>
    </source>
</evidence>
<dbReference type="CDD" id="cd00077">
    <property type="entry name" value="HDc"/>
    <property type="match status" value="1"/>
</dbReference>
<proteinExistence type="predicted"/>
<dbReference type="EC" id="3.6.1.41" evidence="1"/>
<dbReference type="Gene3D" id="1.10.3210.10">
    <property type="entry name" value="Hypothetical protein af1432"/>
    <property type="match status" value="1"/>
</dbReference>
<dbReference type="STRING" id="706434.HMPREF9429_01318"/>
<comment type="caution">
    <text evidence="8">The sequence shown here is derived from an EMBL/GenBank/DDBJ whole genome shotgun (WGS) entry which is preliminary data.</text>
</comment>
<keyword evidence="4 8" id="KW-0378">Hydrolase</keyword>
<dbReference type="RefSeq" id="WP_006942482.1">
    <property type="nucleotide sequence ID" value="NZ_GL538208.1"/>
</dbReference>
<dbReference type="PANTHER" id="PTHR35795">
    <property type="entry name" value="SLR1885 PROTEIN"/>
    <property type="match status" value="1"/>
</dbReference>
<dbReference type="GO" id="GO:0046872">
    <property type="term" value="F:metal ion binding"/>
    <property type="evidence" value="ECO:0007669"/>
    <property type="project" value="UniProtKB-KW"/>
</dbReference>
<evidence type="ECO:0000256" key="5">
    <source>
        <dbReference type="ARBA" id="ARBA00023004"/>
    </source>
</evidence>
<evidence type="ECO:0000313" key="8">
    <source>
        <dbReference type="EMBL" id="EFQ04133.1"/>
    </source>
</evidence>
<reference evidence="8 9" key="1">
    <citation type="submission" date="2010-08" db="EMBL/GenBank/DDBJ databases">
        <authorList>
            <person name="Weinstock G."/>
            <person name="Sodergren E."/>
            <person name="Clifton S."/>
            <person name="Fulton L."/>
            <person name="Fulton B."/>
            <person name="Courtney L."/>
            <person name="Fronick C."/>
            <person name="Harrison M."/>
            <person name="Strong C."/>
            <person name="Farmer C."/>
            <person name="Delahaunty K."/>
            <person name="Markovic C."/>
            <person name="Hall O."/>
            <person name="Minx P."/>
            <person name="Tomlinson C."/>
            <person name="Mitreva M."/>
            <person name="Hou S."/>
            <person name="Chen J."/>
            <person name="Wollam A."/>
            <person name="Pepin K.H."/>
            <person name="Johnson M."/>
            <person name="Bhonagiri V."/>
            <person name="Zhang X."/>
            <person name="Suruliraj S."/>
            <person name="Warren W."/>
            <person name="Chinwalla A."/>
            <person name="Mardis E.R."/>
            <person name="Wilson R.K."/>
        </authorList>
    </citation>
    <scope>NUCLEOTIDE SEQUENCE [LARGE SCALE GENOMIC DNA]</scope>
    <source>
        <strain evidence="8 9">F0359</strain>
    </source>
</reference>
<dbReference type="NCBIfam" id="TIGR00488">
    <property type="entry name" value="bis(5'-nucleosyl)-tetraphosphatase (symmetrical) YqeK"/>
    <property type="match status" value="1"/>
</dbReference>
<dbReference type="EMBL" id="AECS01000037">
    <property type="protein sequence ID" value="EFQ04133.1"/>
    <property type="molecule type" value="Genomic_DNA"/>
</dbReference>
<evidence type="ECO:0000256" key="3">
    <source>
        <dbReference type="ARBA" id="ARBA00022741"/>
    </source>
</evidence>
<dbReference type="SUPFAM" id="SSF109604">
    <property type="entry name" value="HD-domain/PDEase-like"/>
    <property type="match status" value="1"/>
</dbReference>
<comment type="catalytic activity">
    <reaction evidence="6">
        <text>P(1),P(4)-bis(5'-adenosyl) tetraphosphate + H2O = 2 ADP + 2 H(+)</text>
        <dbReference type="Rhea" id="RHEA:24252"/>
        <dbReference type="ChEBI" id="CHEBI:15377"/>
        <dbReference type="ChEBI" id="CHEBI:15378"/>
        <dbReference type="ChEBI" id="CHEBI:58141"/>
        <dbReference type="ChEBI" id="CHEBI:456216"/>
        <dbReference type="EC" id="3.6.1.41"/>
    </reaction>
</comment>
<dbReference type="eggNOG" id="COG1713">
    <property type="taxonomic scope" value="Bacteria"/>
</dbReference>
<dbReference type="InterPro" id="IPR005249">
    <property type="entry name" value="YqeK"/>
</dbReference>
<dbReference type="PROSITE" id="PS51831">
    <property type="entry name" value="HD"/>
    <property type="match status" value="1"/>
</dbReference>
<sequence>MNKKLREKIVEDMKQRLSAKRFKHVLAVADAAVKLAHHYGQNEEKAELAGLLHDAAKEESLKCMQDSARILYGSTLDDEVMQRPELLHGYAAAAYASLTYNIFDNDVLRAIAYHTTGHIEMSPLEKIIFLADYIEVNRDFPEAEELRKIAFIDLDRAVLKGYDTTLDYLIKQEKAIYTGTVANRNALLAEVKKADGV</sequence>
<evidence type="ECO:0000256" key="2">
    <source>
        <dbReference type="ARBA" id="ARBA00022723"/>
    </source>
</evidence>
<evidence type="ECO:0000259" key="7">
    <source>
        <dbReference type="PROSITE" id="PS51831"/>
    </source>
</evidence>
<keyword evidence="3" id="KW-0547">Nucleotide-binding</keyword>
<evidence type="ECO:0000256" key="4">
    <source>
        <dbReference type="ARBA" id="ARBA00022801"/>
    </source>
</evidence>
<accession>E2ZCE6</accession>
<feature type="domain" description="HD" evidence="7">
    <location>
        <begin position="21"/>
        <end position="137"/>
    </location>
</feature>
<dbReference type="HOGENOM" id="CLU_089580_1_2_9"/>
<dbReference type="AlphaFoldDB" id="E2ZCE6"/>
<dbReference type="GO" id="GO:0008803">
    <property type="term" value="F:bis(5'-nucleosyl)-tetraphosphatase (symmetrical) activity"/>
    <property type="evidence" value="ECO:0007669"/>
    <property type="project" value="UniProtKB-EC"/>
</dbReference>
<dbReference type="InterPro" id="IPR006674">
    <property type="entry name" value="HD_domain"/>
</dbReference>
<dbReference type="Proteomes" id="UP000003195">
    <property type="component" value="Unassembled WGS sequence"/>
</dbReference>
<protein>
    <recommendedName>
        <fullName evidence="1">bis(5'-nucleosyl)-tetraphosphatase (symmetrical)</fullName>
        <ecNumber evidence="1">3.6.1.41</ecNumber>
    </recommendedName>
</protein>
<gene>
    <name evidence="8" type="ORF">HMPREF9429_01318</name>
</gene>
<dbReference type="PANTHER" id="PTHR35795:SF1">
    <property type="entry name" value="BIS(5'-NUCLEOSYL)-TETRAPHOSPHATASE, SYMMETRICAL"/>
    <property type="match status" value="1"/>
</dbReference>
<keyword evidence="5" id="KW-0408">Iron</keyword>
<evidence type="ECO:0000256" key="6">
    <source>
        <dbReference type="ARBA" id="ARBA00049417"/>
    </source>
</evidence>
<dbReference type="InterPro" id="IPR051094">
    <property type="entry name" value="Diverse_Catalytic_Enzymes"/>
</dbReference>
<evidence type="ECO:0000313" key="9">
    <source>
        <dbReference type="Proteomes" id="UP000003195"/>
    </source>
</evidence>